<evidence type="ECO:0000259" key="2">
    <source>
        <dbReference type="Pfam" id="PF25597"/>
    </source>
</evidence>
<reference evidence="3" key="2">
    <citation type="journal article" date="2024" name="Plant">
        <title>Genomic evolution and insights into agronomic trait innovations of Sesamum species.</title>
        <authorList>
            <person name="Miao H."/>
            <person name="Wang L."/>
            <person name="Qu L."/>
            <person name="Liu H."/>
            <person name="Sun Y."/>
            <person name="Le M."/>
            <person name="Wang Q."/>
            <person name="Wei S."/>
            <person name="Zheng Y."/>
            <person name="Lin W."/>
            <person name="Duan Y."/>
            <person name="Cao H."/>
            <person name="Xiong S."/>
            <person name="Wang X."/>
            <person name="Wei L."/>
            <person name="Li C."/>
            <person name="Ma Q."/>
            <person name="Ju M."/>
            <person name="Zhao R."/>
            <person name="Li G."/>
            <person name="Mu C."/>
            <person name="Tian Q."/>
            <person name="Mei H."/>
            <person name="Zhang T."/>
            <person name="Gao T."/>
            <person name="Zhang H."/>
        </authorList>
    </citation>
    <scope>NUCLEOTIDE SEQUENCE</scope>
    <source>
        <strain evidence="3">K16</strain>
    </source>
</reference>
<reference evidence="3" key="1">
    <citation type="submission" date="2020-06" db="EMBL/GenBank/DDBJ databases">
        <authorList>
            <person name="Li T."/>
            <person name="Hu X."/>
            <person name="Zhang T."/>
            <person name="Song X."/>
            <person name="Zhang H."/>
            <person name="Dai N."/>
            <person name="Sheng W."/>
            <person name="Hou X."/>
            <person name="Wei L."/>
        </authorList>
    </citation>
    <scope>NUCLEOTIDE SEQUENCE</scope>
    <source>
        <strain evidence="3">K16</strain>
        <tissue evidence="3">Leaf</tissue>
    </source>
</reference>
<comment type="caution">
    <text evidence="3">The sequence shown here is derived from an EMBL/GenBank/DDBJ whole genome shotgun (WGS) entry which is preliminary data.</text>
</comment>
<evidence type="ECO:0000313" key="3">
    <source>
        <dbReference type="EMBL" id="KAK4389628.1"/>
    </source>
</evidence>
<feature type="domain" description="Retroviral polymerase SH3-like" evidence="2">
    <location>
        <begin position="7"/>
        <end position="60"/>
    </location>
</feature>
<proteinExistence type="predicted"/>
<dbReference type="InterPro" id="IPR057670">
    <property type="entry name" value="SH3_retrovirus"/>
</dbReference>
<dbReference type="Pfam" id="PF25597">
    <property type="entry name" value="SH3_retrovirus"/>
    <property type="match status" value="1"/>
</dbReference>
<evidence type="ECO:0000256" key="1">
    <source>
        <dbReference type="SAM" id="MobiDB-lite"/>
    </source>
</evidence>
<keyword evidence="4" id="KW-1185">Reference proteome</keyword>
<gene>
    <name evidence="3" type="ORF">Sango_2299800</name>
</gene>
<feature type="region of interest" description="Disordered" evidence="1">
    <location>
        <begin position="87"/>
        <end position="122"/>
    </location>
</feature>
<protein>
    <recommendedName>
        <fullName evidence="2">Retroviral polymerase SH3-like domain-containing protein</fullName>
    </recommendedName>
</protein>
<dbReference type="Proteomes" id="UP001289374">
    <property type="component" value="Unassembled WGS sequence"/>
</dbReference>
<dbReference type="EMBL" id="JACGWL010000013">
    <property type="protein sequence ID" value="KAK4389628.1"/>
    <property type="molecule type" value="Genomic_DNA"/>
</dbReference>
<name>A0AAE2BLC2_9LAMI</name>
<organism evidence="3 4">
    <name type="scientific">Sesamum angolense</name>
    <dbReference type="NCBI Taxonomy" id="2727404"/>
    <lineage>
        <taxon>Eukaryota</taxon>
        <taxon>Viridiplantae</taxon>
        <taxon>Streptophyta</taxon>
        <taxon>Embryophyta</taxon>
        <taxon>Tracheophyta</taxon>
        <taxon>Spermatophyta</taxon>
        <taxon>Magnoliopsida</taxon>
        <taxon>eudicotyledons</taxon>
        <taxon>Gunneridae</taxon>
        <taxon>Pentapetalae</taxon>
        <taxon>asterids</taxon>
        <taxon>lamiids</taxon>
        <taxon>Lamiales</taxon>
        <taxon>Pedaliaceae</taxon>
        <taxon>Sesamum</taxon>
    </lineage>
</organism>
<sequence length="122" mass="13657">MNFWLFAYVHVPSDERPKLYPKSKQCIFMGHKKGVKGYKFWDPIAKKMVINCDAIFDEQFMLQQHQYKMPKVGSSSNTLQMELEPHLVAIKNRGSTHPTSGDPVAIESGGSSHPTSGGSTTN</sequence>
<accession>A0AAE2BLC2</accession>
<evidence type="ECO:0000313" key="4">
    <source>
        <dbReference type="Proteomes" id="UP001289374"/>
    </source>
</evidence>
<feature type="compositionally biased region" description="Low complexity" evidence="1">
    <location>
        <begin position="108"/>
        <end position="122"/>
    </location>
</feature>
<dbReference type="AlphaFoldDB" id="A0AAE2BLC2"/>